<comment type="caution">
    <text evidence="2">The sequence shown here is derived from an EMBL/GenBank/DDBJ whole genome shotgun (WGS) entry which is preliminary data.</text>
</comment>
<accession>N9P0N3</accession>
<keyword evidence="1" id="KW-0812">Transmembrane</keyword>
<dbReference type="AlphaFoldDB" id="N9P0N3"/>
<dbReference type="HOGENOM" id="CLU_168274_0_0_6"/>
<evidence type="ECO:0000313" key="3">
    <source>
        <dbReference type="Proteomes" id="UP000013101"/>
    </source>
</evidence>
<evidence type="ECO:0000256" key="1">
    <source>
        <dbReference type="SAM" id="Phobius"/>
    </source>
</evidence>
<organism evidence="2 3">
    <name type="scientific">Acinetobacter variabilis</name>
    <dbReference type="NCBI Taxonomy" id="70346"/>
    <lineage>
        <taxon>Bacteria</taxon>
        <taxon>Pseudomonadati</taxon>
        <taxon>Pseudomonadota</taxon>
        <taxon>Gammaproteobacteria</taxon>
        <taxon>Moraxellales</taxon>
        <taxon>Moraxellaceae</taxon>
        <taxon>Acinetobacter</taxon>
    </lineage>
</organism>
<dbReference type="STRING" id="70346.F897_02666"/>
<keyword evidence="1" id="KW-0472">Membrane</keyword>
<dbReference type="PATRIC" id="fig|1217693.3.peg.2581"/>
<evidence type="ECO:0000313" key="2">
    <source>
        <dbReference type="EMBL" id="ENX07630.1"/>
    </source>
</evidence>
<feature type="transmembrane region" description="Helical" evidence="1">
    <location>
        <begin position="67"/>
        <end position="90"/>
    </location>
</feature>
<proteinExistence type="predicted"/>
<dbReference type="OrthoDB" id="6195742at2"/>
<reference evidence="2 3" key="1">
    <citation type="submission" date="2013-02" db="EMBL/GenBank/DDBJ databases">
        <title>The Genome Sequence of Acinetobacter sp. NIPH 2171.</title>
        <authorList>
            <consortium name="The Broad Institute Genome Sequencing Platform"/>
            <consortium name="The Broad Institute Genome Sequencing Center for Infectious Disease"/>
            <person name="Cerqueira G."/>
            <person name="Feldgarden M."/>
            <person name="Courvalin P."/>
            <person name="Perichon B."/>
            <person name="Grillot-Courvalin C."/>
            <person name="Clermont D."/>
            <person name="Rocha E."/>
            <person name="Yoon E.-J."/>
            <person name="Nemec A."/>
            <person name="Walker B."/>
            <person name="Young S.K."/>
            <person name="Zeng Q."/>
            <person name="Gargeya S."/>
            <person name="Fitzgerald M."/>
            <person name="Haas B."/>
            <person name="Abouelleil A."/>
            <person name="Alvarado L."/>
            <person name="Arachchi H.M."/>
            <person name="Berlin A.M."/>
            <person name="Chapman S.B."/>
            <person name="Dewar J."/>
            <person name="Goldberg J."/>
            <person name="Griggs A."/>
            <person name="Gujja S."/>
            <person name="Hansen M."/>
            <person name="Howarth C."/>
            <person name="Imamovic A."/>
            <person name="Larimer J."/>
            <person name="McCowan C."/>
            <person name="Murphy C."/>
            <person name="Neiman D."/>
            <person name="Pearson M."/>
            <person name="Priest M."/>
            <person name="Roberts A."/>
            <person name="Saif S."/>
            <person name="Shea T."/>
            <person name="Sisk P."/>
            <person name="Sykes S."/>
            <person name="Wortman J."/>
            <person name="Nusbaum C."/>
            <person name="Birren B."/>
        </authorList>
    </citation>
    <scope>NUCLEOTIDE SEQUENCE [LARGE SCALE GENOMIC DNA]</scope>
    <source>
        <strain evidence="2 3">NIPH 2171</strain>
    </source>
</reference>
<protein>
    <submittedName>
        <fullName evidence="2">Uncharacterized protein</fullName>
    </submittedName>
</protein>
<dbReference type="EMBL" id="APRS01000015">
    <property type="protein sequence ID" value="ENX07630.1"/>
    <property type="molecule type" value="Genomic_DNA"/>
</dbReference>
<dbReference type="Proteomes" id="UP000013101">
    <property type="component" value="Unassembled WGS sequence"/>
</dbReference>
<sequence>MANLTIHAGDFTKGKGSITILGGVFTISAAWAAGDGFSGNVQSFSSIEIEEITVATEENVKRIGGTVGWGVAGAALLGPVGLLAGLLLGGKGKDVTFILKFKDGRKMLATTDSKTFTKLAAMAF</sequence>
<keyword evidence="1" id="KW-1133">Transmembrane helix</keyword>
<gene>
    <name evidence="2" type="ORF">F897_02666</name>
</gene>
<name>N9P0N3_9GAMM</name>